<dbReference type="EMBL" id="JAGMUV010000015">
    <property type="protein sequence ID" value="KAH7133553.1"/>
    <property type="molecule type" value="Genomic_DNA"/>
</dbReference>
<organism evidence="2 3">
    <name type="scientific">Dactylonectria macrodidyma</name>
    <dbReference type="NCBI Taxonomy" id="307937"/>
    <lineage>
        <taxon>Eukaryota</taxon>
        <taxon>Fungi</taxon>
        <taxon>Dikarya</taxon>
        <taxon>Ascomycota</taxon>
        <taxon>Pezizomycotina</taxon>
        <taxon>Sordariomycetes</taxon>
        <taxon>Hypocreomycetidae</taxon>
        <taxon>Hypocreales</taxon>
        <taxon>Nectriaceae</taxon>
        <taxon>Dactylonectria</taxon>
    </lineage>
</organism>
<proteinExistence type="predicted"/>
<name>A0A9P9E9U1_9HYPO</name>
<evidence type="ECO:0000256" key="1">
    <source>
        <dbReference type="SAM" id="SignalP"/>
    </source>
</evidence>
<keyword evidence="3" id="KW-1185">Reference proteome</keyword>
<evidence type="ECO:0000313" key="3">
    <source>
        <dbReference type="Proteomes" id="UP000738349"/>
    </source>
</evidence>
<feature type="signal peptide" evidence="1">
    <location>
        <begin position="1"/>
        <end position="19"/>
    </location>
</feature>
<sequence>MPTVRVILILETLFLGHLSELRILRISSRSQPSKSASRLYHTHHDHPDPLFLYQVRSWQPADKDEQVVEVGWNQSSALNREYCNSRQHIPRQLRESPQGDIHVGSYGHAPWRLSHGAEARFTTFWSQTSIFPHHGCNECHCPSPYWNGIEIDRRRRQVSSAAVEDTASRYIISDRLRIEAYRRVSIKRGDLTTCVQTVLCCASHPGKNHL</sequence>
<dbReference type="AlphaFoldDB" id="A0A9P9E9U1"/>
<feature type="chain" id="PRO_5040373470" description="Secreted protein" evidence="1">
    <location>
        <begin position="20"/>
        <end position="210"/>
    </location>
</feature>
<protein>
    <recommendedName>
        <fullName evidence="4">Secreted protein</fullName>
    </recommendedName>
</protein>
<evidence type="ECO:0000313" key="2">
    <source>
        <dbReference type="EMBL" id="KAH7133553.1"/>
    </source>
</evidence>
<accession>A0A9P9E9U1</accession>
<reference evidence="2" key="1">
    <citation type="journal article" date="2021" name="Nat. Commun.">
        <title>Genetic determinants of endophytism in the Arabidopsis root mycobiome.</title>
        <authorList>
            <person name="Mesny F."/>
            <person name="Miyauchi S."/>
            <person name="Thiergart T."/>
            <person name="Pickel B."/>
            <person name="Atanasova L."/>
            <person name="Karlsson M."/>
            <person name="Huettel B."/>
            <person name="Barry K.W."/>
            <person name="Haridas S."/>
            <person name="Chen C."/>
            <person name="Bauer D."/>
            <person name="Andreopoulos W."/>
            <person name="Pangilinan J."/>
            <person name="LaButti K."/>
            <person name="Riley R."/>
            <person name="Lipzen A."/>
            <person name="Clum A."/>
            <person name="Drula E."/>
            <person name="Henrissat B."/>
            <person name="Kohler A."/>
            <person name="Grigoriev I.V."/>
            <person name="Martin F.M."/>
            <person name="Hacquard S."/>
        </authorList>
    </citation>
    <scope>NUCLEOTIDE SEQUENCE</scope>
    <source>
        <strain evidence="2">MPI-CAGE-AT-0147</strain>
    </source>
</reference>
<gene>
    <name evidence="2" type="ORF">EDB81DRAFT_105334</name>
</gene>
<comment type="caution">
    <text evidence="2">The sequence shown here is derived from an EMBL/GenBank/DDBJ whole genome shotgun (WGS) entry which is preliminary data.</text>
</comment>
<dbReference type="Proteomes" id="UP000738349">
    <property type="component" value="Unassembled WGS sequence"/>
</dbReference>
<evidence type="ECO:0008006" key="4">
    <source>
        <dbReference type="Google" id="ProtNLM"/>
    </source>
</evidence>
<keyword evidence="1" id="KW-0732">Signal</keyword>